<gene>
    <name evidence="2" type="primary">ycf33</name>
</gene>
<organism evidence="2">
    <name type="scientific">Cyanidiaceae sp. MX-AZ01</name>
    <dbReference type="NCBI Taxonomy" id="1503164"/>
    <lineage>
        <taxon>Eukaryota</taxon>
        <taxon>Rhodophyta</taxon>
        <taxon>Bangiophyceae</taxon>
        <taxon>Cyanidiales</taxon>
        <taxon>Cyanidiaceae</taxon>
    </lineage>
</organism>
<feature type="transmembrane region" description="Helical" evidence="1">
    <location>
        <begin position="25"/>
        <end position="44"/>
    </location>
</feature>
<reference evidence="2" key="1">
    <citation type="submission" date="2014-03" db="EMBL/GenBank/DDBJ databases">
        <title>Metagenomic reconstruction of the complete chloroplast and mitochondrial genomes of a novel unicellular red alga from the Cyanidiaceae family.</title>
        <authorList>
            <person name="Servin-Garciduenas L.E."/>
            <person name="Martinez-Romero E."/>
        </authorList>
    </citation>
    <scope>NUCLEOTIDE SEQUENCE</scope>
    <source>
        <strain evidence="2">MX-AZ01</strain>
    </source>
</reference>
<keyword evidence="2" id="KW-0150">Chloroplast</keyword>
<keyword evidence="2" id="KW-0934">Plastid</keyword>
<dbReference type="EMBL" id="KJ569775">
    <property type="protein sequence ID" value="AIA61167.1"/>
    <property type="molecule type" value="Genomic_DNA"/>
</dbReference>
<proteinExistence type="predicted"/>
<accession>A0A060AEC5</accession>
<evidence type="ECO:0000313" key="2">
    <source>
        <dbReference type="EMBL" id="AIA61167.1"/>
    </source>
</evidence>
<keyword evidence="1" id="KW-0812">Transmembrane</keyword>
<dbReference type="AlphaFoldDB" id="A0A060AEC5"/>
<evidence type="ECO:0000256" key="1">
    <source>
        <dbReference type="SAM" id="Phobius"/>
    </source>
</evidence>
<geneLocation type="chloroplast" evidence="2"/>
<name>A0A060AEC5_9RHOD</name>
<protein>
    <submittedName>
        <fullName evidence="2">Uncharacterized protein</fullName>
    </submittedName>
</protein>
<sequence length="46" mass="5548">MKFILSSLLGLISFLLTPKFAPFWWWTFLATFVCMIFFILRQMLDL</sequence>
<keyword evidence="1" id="KW-1133">Transmembrane helix</keyword>
<keyword evidence="1" id="KW-0472">Membrane</keyword>